<keyword evidence="1" id="KW-0233">DNA recombination</keyword>
<dbReference type="EMBL" id="BARV01040165">
    <property type="protein sequence ID" value="GAI51397.1"/>
    <property type="molecule type" value="Genomic_DNA"/>
</dbReference>
<evidence type="ECO:0000259" key="2">
    <source>
        <dbReference type="PROSITE" id="PS51898"/>
    </source>
</evidence>
<dbReference type="GO" id="GO:0003677">
    <property type="term" value="F:DNA binding"/>
    <property type="evidence" value="ECO:0007669"/>
    <property type="project" value="InterPro"/>
</dbReference>
<protein>
    <recommendedName>
        <fullName evidence="2">Tyr recombinase domain-containing protein</fullName>
    </recommendedName>
</protein>
<feature type="non-terminal residue" evidence="3">
    <location>
        <position position="78"/>
    </location>
</feature>
<dbReference type="PROSITE" id="PS51898">
    <property type="entry name" value="TYR_RECOMBINASE"/>
    <property type="match status" value="1"/>
</dbReference>
<evidence type="ECO:0000313" key="3">
    <source>
        <dbReference type="EMBL" id="GAI51397.1"/>
    </source>
</evidence>
<gene>
    <name evidence="3" type="ORF">S06H3_61294</name>
</gene>
<dbReference type="GO" id="GO:0015074">
    <property type="term" value="P:DNA integration"/>
    <property type="evidence" value="ECO:0007669"/>
    <property type="project" value="InterPro"/>
</dbReference>
<dbReference type="InterPro" id="IPR011010">
    <property type="entry name" value="DNA_brk_join_enz"/>
</dbReference>
<dbReference type="GO" id="GO:0006310">
    <property type="term" value="P:DNA recombination"/>
    <property type="evidence" value="ECO:0007669"/>
    <property type="project" value="UniProtKB-KW"/>
</dbReference>
<reference evidence="3" key="1">
    <citation type="journal article" date="2014" name="Front. Microbiol.">
        <title>High frequency of phylogenetically diverse reductive dehalogenase-homologous genes in deep subseafloor sedimentary metagenomes.</title>
        <authorList>
            <person name="Kawai M."/>
            <person name="Futagami T."/>
            <person name="Toyoda A."/>
            <person name="Takaki Y."/>
            <person name="Nishi S."/>
            <person name="Hori S."/>
            <person name="Arai W."/>
            <person name="Tsubouchi T."/>
            <person name="Morono Y."/>
            <person name="Uchiyama I."/>
            <person name="Ito T."/>
            <person name="Fujiyama A."/>
            <person name="Inagaki F."/>
            <person name="Takami H."/>
        </authorList>
    </citation>
    <scope>NUCLEOTIDE SEQUENCE</scope>
    <source>
        <strain evidence="3">Expedition CK06-06</strain>
    </source>
</reference>
<dbReference type="SUPFAM" id="SSF56349">
    <property type="entry name" value="DNA breaking-rejoining enzymes"/>
    <property type="match status" value="1"/>
</dbReference>
<comment type="caution">
    <text evidence="3">The sequence shown here is derived from an EMBL/GenBank/DDBJ whole genome shotgun (WGS) entry which is preliminary data.</text>
</comment>
<feature type="domain" description="Tyr recombinase" evidence="2">
    <location>
        <begin position="1"/>
        <end position="78"/>
    </location>
</feature>
<sequence>MRVNELINIRTQDINFDNRAIVIKVQKQRKKDGKVVERRRVVPIDQGTLDMIKEYLEWRKQFPYNGDLLFPIIRQRVN</sequence>
<dbReference type="InterPro" id="IPR002104">
    <property type="entry name" value="Integrase_catalytic"/>
</dbReference>
<dbReference type="InterPro" id="IPR013762">
    <property type="entry name" value="Integrase-like_cat_sf"/>
</dbReference>
<dbReference type="AlphaFoldDB" id="X1P4Z5"/>
<proteinExistence type="predicted"/>
<evidence type="ECO:0000256" key="1">
    <source>
        <dbReference type="ARBA" id="ARBA00023172"/>
    </source>
</evidence>
<dbReference type="Pfam" id="PF00589">
    <property type="entry name" value="Phage_integrase"/>
    <property type="match status" value="1"/>
</dbReference>
<name>X1P4Z5_9ZZZZ</name>
<organism evidence="3">
    <name type="scientific">marine sediment metagenome</name>
    <dbReference type="NCBI Taxonomy" id="412755"/>
    <lineage>
        <taxon>unclassified sequences</taxon>
        <taxon>metagenomes</taxon>
        <taxon>ecological metagenomes</taxon>
    </lineage>
</organism>
<dbReference type="Gene3D" id="1.10.443.10">
    <property type="entry name" value="Intergrase catalytic core"/>
    <property type="match status" value="1"/>
</dbReference>
<accession>X1P4Z5</accession>